<keyword evidence="1" id="KW-0378">Hydrolase</keyword>
<feature type="signal peptide" evidence="2">
    <location>
        <begin position="1"/>
        <end position="24"/>
    </location>
</feature>
<dbReference type="PANTHER" id="PTHR30404:SF0">
    <property type="entry name" value="N-ACETYLMURAMOYL-L-ALANINE AMIDASE AMIC"/>
    <property type="match status" value="1"/>
</dbReference>
<dbReference type="NCBIfam" id="TIGR02883">
    <property type="entry name" value="spore_cwlD"/>
    <property type="match status" value="1"/>
</dbReference>
<gene>
    <name evidence="4" type="ORF">SAMN02745941_03380</name>
</gene>
<name>A0A1M5ZU00_9CLOT</name>
<evidence type="ECO:0000313" key="4">
    <source>
        <dbReference type="EMBL" id="SHI27747.1"/>
    </source>
</evidence>
<sequence length="222" mass="25115">MFKRYVASFLLVASLILNPTIAKAEETKERIILIDPGHGGIDGGGHSKDGTLEKEINLAISLKLKKALEDEGFKVFSTREEDKGLYDESLKVKQKKVQDLKKRCEMKKETNCDIFISIHQNMYVQSAINGAQVWYASNEKSKRLAELLQASLKETLEQNNNRVAKDSKDDYRILRDGFEGASVIVECGFLSNPTESELLKDEKYQDKIVSALVKGIKSYYKE</sequence>
<evidence type="ECO:0000259" key="3">
    <source>
        <dbReference type="SMART" id="SM00646"/>
    </source>
</evidence>
<protein>
    <submittedName>
        <fullName evidence="4">N-acetylmuramoyl-L-alanine amidase</fullName>
    </submittedName>
</protein>
<dbReference type="PANTHER" id="PTHR30404">
    <property type="entry name" value="N-ACETYLMURAMOYL-L-ALANINE AMIDASE"/>
    <property type="match status" value="1"/>
</dbReference>
<proteinExistence type="predicted"/>
<evidence type="ECO:0000256" key="2">
    <source>
        <dbReference type="SAM" id="SignalP"/>
    </source>
</evidence>
<reference evidence="4 5" key="1">
    <citation type="submission" date="2016-11" db="EMBL/GenBank/DDBJ databases">
        <authorList>
            <person name="Jaros S."/>
            <person name="Januszkiewicz K."/>
            <person name="Wedrychowicz H."/>
        </authorList>
    </citation>
    <scope>NUCLEOTIDE SEQUENCE [LARGE SCALE GENOMIC DNA]</scope>
    <source>
        <strain evidence="4 5">DSM 6191</strain>
    </source>
</reference>
<dbReference type="Pfam" id="PF01520">
    <property type="entry name" value="Amidase_3"/>
    <property type="match status" value="1"/>
</dbReference>
<dbReference type="GO" id="GO:0009253">
    <property type="term" value="P:peptidoglycan catabolic process"/>
    <property type="evidence" value="ECO:0007669"/>
    <property type="project" value="InterPro"/>
</dbReference>
<dbReference type="CDD" id="cd02696">
    <property type="entry name" value="MurNAc-LAA"/>
    <property type="match status" value="1"/>
</dbReference>
<feature type="domain" description="MurNAc-LAA" evidence="3">
    <location>
        <begin position="104"/>
        <end position="217"/>
    </location>
</feature>
<dbReference type="GO" id="GO:0030288">
    <property type="term" value="C:outer membrane-bounded periplasmic space"/>
    <property type="evidence" value="ECO:0007669"/>
    <property type="project" value="TreeGrafter"/>
</dbReference>
<accession>A0A1M5ZU00</accession>
<dbReference type="GO" id="GO:0008745">
    <property type="term" value="F:N-acetylmuramoyl-L-alanine amidase activity"/>
    <property type="evidence" value="ECO:0007669"/>
    <property type="project" value="InterPro"/>
</dbReference>
<dbReference type="SMART" id="SM00646">
    <property type="entry name" value="Ami_3"/>
    <property type="match status" value="1"/>
</dbReference>
<dbReference type="InterPro" id="IPR050695">
    <property type="entry name" value="N-acetylmuramoyl_amidase_3"/>
</dbReference>
<feature type="chain" id="PRO_5012657846" evidence="2">
    <location>
        <begin position="25"/>
        <end position="222"/>
    </location>
</feature>
<dbReference type="InterPro" id="IPR014234">
    <property type="entry name" value="Spore_CwlD"/>
</dbReference>
<organism evidence="4 5">
    <name type="scientific">Clostridium intestinale DSM 6191</name>
    <dbReference type="NCBI Taxonomy" id="1121320"/>
    <lineage>
        <taxon>Bacteria</taxon>
        <taxon>Bacillati</taxon>
        <taxon>Bacillota</taxon>
        <taxon>Clostridia</taxon>
        <taxon>Eubacteriales</taxon>
        <taxon>Clostridiaceae</taxon>
        <taxon>Clostridium</taxon>
    </lineage>
</organism>
<keyword evidence="2" id="KW-0732">Signal</keyword>
<dbReference type="InterPro" id="IPR002508">
    <property type="entry name" value="MurNAc-LAA_cat"/>
</dbReference>
<dbReference type="EMBL" id="FQXU01000011">
    <property type="protein sequence ID" value="SHI27747.1"/>
    <property type="molecule type" value="Genomic_DNA"/>
</dbReference>
<dbReference type="Gene3D" id="3.40.630.40">
    <property type="entry name" value="Zn-dependent exopeptidases"/>
    <property type="match status" value="1"/>
</dbReference>
<evidence type="ECO:0000313" key="5">
    <source>
        <dbReference type="Proteomes" id="UP000184241"/>
    </source>
</evidence>
<dbReference type="AlphaFoldDB" id="A0A1M5ZU00"/>
<dbReference type="RefSeq" id="WP_073021357.1">
    <property type="nucleotide sequence ID" value="NZ_FQXU01000011.1"/>
</dbReference>
<evidence type="ECO:0000256" key="1">
    <source>
        <dbReference type="ARBA" id="ARBA00022801"/>
    </source>
</evidence>
<dbReference type="SUPFAM" id="SSF53187">
    <property type="entry name" value="Zn-dependent exopeptidases"/>
    <property type="match status" value="1"/>
</dbReference>
<dbReference type="Proteomes" id="UP000184241">
    <property type="component" value="Unassembled WGS sequence"/>
</dbReference>